<dbReference type="RefSeq" id="NP_495210.2">
    <property type="nucleotide sequence ID" value="NM_062809.3"/>
</dbReference>
<dbReference type="OrthoDB" id="5906692at2759"/>
<dbReference type="GeneID" id="187841"/>
<evidence type="ECO:0000313" key="4">
    <source>
        <dbReference type="WormBase" id="R12C12.7"/>
    </source>
</evidence>
<dbReference type="PaxDb" id="6239-R12C12.7"/>
<dbReference type="CTD" id="187841"/>
<dbReference type="Bgee" id="WBGene00020027">
    <property type="expression patterns" value="Expressed in germ line (C elegans) and 4 other cell types or tissues"/>
</dbReference>
<dbReference type="EMBL" id="BX284602">
    <property type="protein sequence ID" value="CCD72326.1"/>
    <property type="molecule type" value="Genomic_DNA"/>
</dbReference>
<name>Q21963_CAEEL</name>
<dbReference type="UCSC" id="R12C12.7">
    <property type="organism name" value="c. elegans"/>
</dbReference>
<dbReference type="WormBase" id="R12C12.7">
    <property type="protein sequence ID" value="CE36885"/>
    <property type="gene ID" value="WBGene00020027"/>
</dbReference>
<organism evidence="2 3">
    <name type="scientific">Caenorhabditis elegans</name>
    <dbReference type="NCBI Taxonomy" id="6239"/>
    <lineage>
        <taxon>Eukaryota</taxon>
        <taxon>Metazoa</taxon>
        <taxon>Ecdysozoa</taxon>
        <taxon>Nematoda</taxon>
        <taxon>Chromadorea</taxon>
        <taxon>Rhabditida</taxon>
        <taxon>Rhabditina</taxon>
        <taxon>Rhabditomorpha</taxon>
        <taxon>Rhabditoidea</taxon>
        <taxon>Rhabditidae</taxon>
        <taxon>Peloderinae</taxon>
        <taxon>Caenorhabditis</taxon>
    </lineage>
</organism>
<dbReference type="eggNOG" id="ENOG502RT9Z">
    <property type="taxonomic scope" value="Eukaryota"/>
</dbReference>
<dbReference type="InParanoid" id="Q21963"/>
<dbReference type="AGR" id="WB:WBGene00020027"/>
<dbReference type="HOGENOM" id="CLU_1300673_0_0_1"/>
<dbReference type="FunCoup" id="Q21963">
    <property type="interactions" value="149"/>
</dbReference>
<protein>
    <submittedName>
        <fullName evidence="2">Zf-AD domain-containing protein</fullName>
    </submittedName>
</protein>
<sequence>MKRQRIRPFTRDILTELAQKINKNSKNGPGMGEISVVRIEMEHEQENLQSESDSTEYEDEEESYDDSKETEETEEEDEIFESENVEMNVRDSLWRFLSDVDLRRMHFLLTTTHSKAAVCLYFDIECIENEESMKKLLLGESHLKTIEACAVCAEDLEKCKCKKAPKKCKITFMNLHEKIQSFLRAYGQTIRETHVKVARGETTSSTLSFEIF</sequence>
<feature type="compositionally biased region" description="Acidic residues" evidence="1">
    <location>
        <begin position="53"/>
        <end position="80"/>
    </location>
</feature>
<reference evidence="2 3" key="1">
    <citation type="journal article" date="1998" name="Science">
        <title>Genome sequence of the nematode C. elegans: a platform for investigating biology.</title>
        <authorList>
            <consortium name="The C. elegans sequencing consortium"/>
            <person name="Sulson J.E."/>
            <person name="Waterston R."/>
        </authorList>
    </citation>
    <scope>NUCLEOTIDE SEQUENCE [LARGE SCALE GENOMIC DNA]</scope>
    <source>
        <strain evidence="2 3">Bristol N2</strain>
    </source>
</reference>
<proteinExistence type="predicted"/>
<dbReference type="KEGG" id="cel:CELE_R12C12.7"/>
<evidence type="ECO:0000256" key="1">
    <source>
        <dbReference type="SAM" id="MobiDB-lite"/>
    </source>
</evidence>
<keyword evidence="3" id="KW-1185">Reference proteome</keyword>
<feature type="region of interest" description="Disordered" evidence="1">
    <location>
        <begin position="20"/>
        <end position="80"/>
    </location>
</feature>
<dbReference type="STRING" id="6239.R12C12.7.2"/>
<dbReference type="AlphaFoldDB" id="Q21963"/>
<accession>Q21963</accession>
<evidence type="ECO:0000313" key="2">
    <source>
        <dbReference type="EMBL" id="CCD72326.1"/>
    </source>
</evidence>
<gene>
    <name evidence="2" type="ORF">CELE_R12C12.7</name>
    <name evidence="2 4" type="ORF">R12C12.7</name>
</gene>
<evidence type="ECO:0000313" key="3">
    <source>
        <dbReference type="Proteomes" id="UP000001940"/>
    </source>
</evidence>
<dbReference type="Proteomes" id="UP000001940">
    <property type="component" value="Chromosome II"/>
</dbReference>
<dbReference type="PhylomeDB" id="Q21963"/>